<dbReference type="RefSeq" id="WP_044648761.1">
    <property type="nucleotide sequence ID" value="NZ_JTHP01000077.1"/>
</dbReference>
<sequence length="544" mass="63053">MKLSYYLFNENVRSFNQLILSKKVNKDNNYFELEPRDIERDFEFKVYIQRNKSKEPKWINFLENDLEIPNREEIKNMVNSYVILVKVMKDETPYFFAVTGGFGFTAINKNNLENNFGLKVALNSIDSKELKAFDVRNLDLKTKQKRVLFNKGSEVGEFDLDFEQDLINLVSGKSRDEEFGTSVRGSTSSLSVTSDVTFSRLGDKCKQILELFLSEDYKENFGFIDNIKIVKDAETISILSLNLFNVLSEQETDNLSLAYPDMIEYEKCSTYQIRRGRKKVDTDEVTLQDLYSLLDKEIEFNSPSDINKIKITGFDDTGNPITSAVSINHFIIFQTEYGGSTFIFSLNNWYKIDNDYFARIQNEIMEVPLIDNADFLTEIQNKEAEGTYNERQDSDYFLCLDKRNFQVPNSRSKIEICDLLSRDKHFVCVKKETRSATLSHLFAQGSVSMVMLKDSPKYRQHLVRQAIEKFPDENYDEQDFPYGECTLVYAISSSKSNDIRTILPFFSKVNLLHHVALINRLGMKVAMFKIPVIGEITTDEEDEE</sequence>
<gene>
    <name evidence="1" type="ORF">QD47_25600</name>
</gene>
<dbReference type="OrthoDB" id="6401683at2"/>
<accession>A0A0D7WYT0</accession>
<dbReference type="Proteomes" id="UP000032534">
    <property type="component" value="Unassembled WGS sequence"/>
</dbReference>
<comment type="caution">
    <text evidence="1">The sequence shown here is derived from an EMBL/GenBank/DDBJ whole genome shotgun (WGS) entry which is preliminary data.</text>
</comment>
<dbReference type="EMBL" id="JTHP01000077">
    <property type="protein sequence ID" value="KJD42907.1"/>
    <property type="molecule type" value="Genomic_DNA"/>
</dbReference>
<name>A0A0D7WYT0_9BACL</name>
<dbReference type="NCBIfam" id="TIGR04141">
    <property type="entry name" value="TIGR04141 family sporadically distributed protein"/>
    <property type="match status" value="1"/>
</dbReference>
<evidence type="ECO:0000313" key="1">
    <source>
        <dbReference type="EMBL" id="KJD42907.1"/>
    </source>
</evidence>
<dbReference type="PATRIC" id="fig|159743.3.peg.5677"/>
<reference evidence="1 2" key="1">
    <citation type="submission" date="2014-11" db="EMBL/GenBank/DDBJ databases">
        <title>Draft Genome Sequences of Paenibacillus polymyxa NRRL B-30509 and Paenibacillus terrae NRRL B-30644, Strains from a Poultry Environment that Produce Tridecaptin A and Paenicidins.</title>
        <authorList>
            <person name="van Belkum M.J."/>
            <person name="Lohans C.T."/>
            <person name="Vederas J.C."/>
        </authorList>
    </citation>
    <scope>NUCLEOTIDE SEQUENCE [LARGE SCALE GENOMIC DNA]</scope>
    <source>
        <strain evidence="1 2">NRRL B-30644</strain>
    </source>
</reference>
<dbReference type="InterPro" id="IPR026487">
    <property type="entry name" value="CHP04141"/>
</dbReference>
<evidence type="ECO:0008006" key="3">
    <source>
        <dbReference type="Google" id="ProtNLM"/>
    </source>
</evidence>
<dbReference type="Pfam" id="PF19614">
    <property type="entry name" value="DUF6119"/>
    <property type="match status" value="1"/>
</dbReference>
<dbReference type="AlphaFoldDB" id="A0A0D7WYT0"/>
<organism evidence="1 2">
    <name type="scientific">Paenibacillus terrae</name>
    <dbReference type="NCBI Taxonomy" id="159743"/>
    <lineage>
        <taxon>Bacteria</taxon>
        <taxon>Bacillati</taxon>
        <taxon>Bacillota</taxon>
        <taxon>Bacilli</taxon>
        <taxon>Bacillales</taxon>
        <taxon>Paenibacillaceae</taxon>
        <taxon>Paenibacillus</taxon>
    </lineage>
</organism>
<keyword evidence="2" id="KW-1185">Reference proteome</keyword>
<protein>
    <recommendedName>
        <fullName evidence="3">Sporadically distributed protein, TIGR04141 family</fullName>
    </recommendedName>
</protein>
<proteinExistence type="predicted"/>
<evidence type="ECO:0000313" key="2">
    <source>
        <dbReference type="Proteomes" id="UP000032534"/>
    </source>
</evidence>